<proteinExistence type="predicted"/>
<keyword evidence="1" id="KW-0560">Oxidoreductase</keyword>
<dbReference type="Proteomes" id="UP000320338">
    <property type="component" value="Unassembled WGS sequence"/>
</dbReference>
<evidence type="ECO:0000256" key="1">
    <source>
        <dbReference type="ARBA" id="ARBA00023002"/>
    </source>
</evidence>
<dbReference type="InterPro" id="IPR050493">
    <property type="entry name" value="FAD-dep_Monooxygenase_BioMet"/>
</dbReference>
<dbReference type="GO" id="GO:0071949">
    <property type="term" value="F:FAD binding"/>
    <property type="evidence" value="ECO:0007669"/>
    <property type="project" value="InterPro"/>
</dbReference>
<dbReference type="PRINTS" id="PR00420">
    <property type="entry name" value="RNGMNOXGNASE"/>
</dbReference>
<dbReference type="PANTHER" id="PTHR13789:SF309">
    <property type="entry name" value="PUTATIVE (AFU_ORTHOLOGUE AFUA_6G14510)-RELATED"/>
    <property type="match status" value="1"/>
</dbReference>
<evidence type="ECO:0000259" key="3">
    <source>
        <dbReference type="Pfam" id="PF01494"/>
    </source>
</evidence>
<dbReference type="Pfam" id="PF01494">
    <property type="entry name" value="FAD_binding_3"/>
    <property type="match status" value="1"/>
</dbReference>
<evidence type="ECO:0000256" key="2">
    <source>
        <dbReference type="ARBA" id="ARBA00023033"/>
    </source>
</evidence>
<gene>
    <name evidence="4" type="ORF">PHY01_35230</name>
</gene>
<dbReference type="RefSeq" id="WP_141280003.1">
    <property type="nucleotide sequence ID" value="NZ_BAAARZ010000009.1"/>
</dbReference>
<keyword evidence="2" id="KW-0503">Monooxygenase</keyword>
<dbReference type="EMBL" id="BJNG01000030">
    <property type="protein sequence ID" value="GEC21240.1"/>
    <property type="molecule type" value="Genomic_DNA"/>
</dbReference>
<evidence type="ECO:0000313" key="4">
    <source>
        <dbReference type="EMBL" id="GEC21240.1"/>
    </source>
</evidence>
<protein>
    <submittedName>
        <fullName evidence="4">FAD-dependent oxidoreductase</fullName>
    </submittedName>
</protein>
<dbReference type="OrthoDB" id="4568714at2"/>
<comment type="caution">
    <text evidence="4">The sequence shown here is derived from an EMBL/GenBank/DDBJ whole genome shotgun (WGS) entry which is preliminary data.</text>
</comment>
<dbReference type="PANTHER" id="PTHR13789">
    <property type="entry name" value="MONOOXYGENASE"/>
    <property type="match status" value="1"/>
</dbReference>
<dbReference type="GO" id="GO:0004497">
    <property type="term" value="F:monooxygenase activity"/>
    <property type="evidence" value="ECO:0007669"/>
    <property type="project" value="UniProtKB-KW"/>
</dbReference>
<reference evidence="4 5" key="1">
    <citation type="submission" date="2019-06" db="EMBL/GenBank/DDBJ databases">
        <title>Whole genome shotgun sequence of Pseudonocardia hydrocarbonoxydans NBRC 14498.</title>
        <authorList>
            <person name="Hosoyama A."/>
            <person name="Uohara A."/>
            <person name="Ohji S."/>
            <person name="Ichikawa N."/>
        </authorList>
    </citation>
    <scope>NUCLEOTIDE SEQUENCE [LARGE SCALE GENOMIC DNA]</scope>
    <source>
        <strain evidence="4 5">NBRC 14498</strain>
    </source>
</reference>
<dbReference type="InterPro" id="IPR036188">
    <property type="entry name" value="FAD/NAD-bd_sf"/>
</dbReference>
<name>A0A4Y3WT08_9PSEU</name>
<accession>A0A4Y3WT08</accession>
<dbReference type="Gene3D" id="3.50.50.60">
    <property type="entry name" value="FAD/NAD(P)-binding domain"/>
    <property type="match status" value="1"/>
</dbReference>
<keyword evidence="5" id="KW-1185">Reference proteome</keyword>
<sequence length="378" mass="39085">MDITVVGAGLGGLAAAVAAHRAGHAVTVLERADGLRETGAGIAIMPNGVLALDALGLGGPVRERAVPFTDGGIRDRHGRALLATDQDALRALVGAPMTVLPRPWLHRLLGATLPAGTVVTGRPVAELREVPDGVTVDGRRADAVVVADGAGSRLRSALFPAHPGLRGSGETAARAVATGVAPGAELTPGELLDHRTGDRFGCMPMSDGDVYWYATWHDAAPDEPVARHRWLRGRRADWHPCVAALIDATAPADVHVVETAQLVTPLPALAVGRIALLGDAAHAMTPDLGQGACQALEDAAALGAVLTGATADGVAAAWARYDALRRRRTTALQHQAARMHRLLGLRGPAGRARDAVLRLVPSALSTRALAGQLRFAPP</sequence>
<evidence type="ECO:0000313" key="5">
    <source>
        <dbReference type="Proteomes" id="UP000320338"/>
    </source>
</evidence>
<dbReference type="SUPFAM" id="SSF51905">
    <property type="entry name" value="FAD/NAD(P)-binding domain"/>
    <property type="match status" value="1"/>
</dbReference>
<dbReference type="InterPro" id="IPR002938">
    <property type="entry name" value="FAD-bd"/>
</dbReference>
<dbReference type="AlphaFoldDB" id="A0A4Y3WT08"/>
<feature type="domain" description="FAD-binding" evidence="3">
    <location>
        <begin position="2"/>
        <end position="333"/>
    </location>
</feature>
<organism evidence="4 5">
    <name type="scientific">Pseudonocardia hydrocarbonoxydans</name>
    <dbReference type="NCBI Taxonomy" id="76726"/>
    <lineage>
        <taxon>Bacteria</taxon>
        <taxon>Bacillati</taxon>
        <taxon>Actinomycetota</taxon>
        <taxon>Actinomycetes</taxon>
        <taxon>Pseudonocardiales</taxon>
        <taxon>Pseudonocardiaceae</taxon>
        <taxon>Pseudonocardia</taxon>
    </lineage>
</organism>